<evidence type="ECO:0000259" key="8">
    <source>
        <dbReference type="Pfam" id="PF12704"/>
    </source>
</evidence>
<feature type="domain" description="MacB-like periplasmic core" evidence="8">
    <location>
        <begin position="21"/>
        <end position="232"/>
    </location>
</feature>
<feature type="transmembrane region" description="Helical" evidence="6">
    <location>
        <begin position="387"/>
        <end position="408"/>
    </location>
</feature>
<keyword evidence="3 6" id="KW-0812">Transmembrane</keyword>
<dbReference type="InterPro" id="IPR025857">
    <property type="entry name" value="MacB_PCD"/>
</dbReference>
<gene>
    <name evidence="9" type="ORF">RM519_12530</name>
</gene>
<feature type="transmembrane region" description="Helical" evidence="6">
    <location>
        <begin position="20"/>
        <end position="41"/>
    </location>
</feature>
<keyword evidence="5 6" id="KW-0472">Membrane</keyword>
<feature type="transmembrane region" description="Helical" evidence="6">
    <location>
        <begin position="289"/>
        <end position="310"/>
    </location>
</feature>
<dbReference type="InterPro" id="IPR003838">
    <property type="entry name" value="ABC3_permease_C"/>
</dbReference>
<dbReference type="Pfam" id="PF12704">
    <property type="entry name" value="MacB_PCD"/>
    <property type="match status" value="1"/>
</dbReference>
<evidence type="ECO:0000256" key="2">
    <source>
        <dbReference type="ARBA" id="ARBA00022475"/>
    </source>
</evidence>
<dbReference type="PANTHER" id="PTHR30572:SF18">
    <property type="entry name" value="ABC-TYPE MACROLIDE FAMILY EXPORT SYSTEM PERMEASE COMPONENT 2"/>
    <property type="match status" value="1"/>
</dbReference>
<evidence type="ECO:0000259" key="7">
    <source>
        <dbReference type="Pfam" id="PF02687"/>
    </source>
</evidence>
<feature type="domain" description="ABC3 transporter permease C-terminal" evidence="7">
    <location>
        <begin position="296"/>
        <end position="405"/>
    </location>
</feature>
<keyword evidence="10" id="KW-1185">Reference proteome</keyword>
<sequence>MLRNYIKVAFRTLNKNRVYAFINILGLALGLTITILVFLFIKDETSYDKHWDGHDRLYRTNILANVMGQHMDEATSPSPMAQTLRNEFTEVETATRIRSRSQEIMVSHNETKIYIKDEVLADSLFFTVFNYSFLHGNPKDALNEPNAIVLNEETALKLFGDTNAMDKIIRYDDRRDLIVKGIVKAPIGHTHLDFNMFIASNNVQNSWVSNNSYHTYFKLRTGVNPQEFEAVMNEKFMGKIKPEIEHFLKITIDEFIAQDNSYEYRIQPVKDIHLYSHKGHEISQNGNIMYIYVFIGIALLVILIAGINFMNLSTARSGKRAKEVGVRKVSGASRKMLIGQFLTESIIQSLLALFIALILVELFIPGFNNTMETEINLFNEHLDQTLIFSLVITLIYGLFAGSYPAFFLSSFQPVSVLKGDFTKTKGGALLRKGLVIFQFTASAILIVGMIIIFNQISFLQNKDIGFTGEQVIVVPLQTDKMTADFRNHKSIFLKNSNVLSVTRASGFPSDGVNNSVFLMEGSQEQFSFLFTQVDYDFFKTLDIELIQGRLFDREKESDSISYFILNETAVKTYNIEDPLNKRIGEFINSQGDLKYGNVIGVVKDFHLQGFNQPIKPMLMRVENNVWHAAFKISSSEMQSTISYLEKEWNKLEPSHPFTYQFLDEKFGALLKQQENFGTMFLFLTILAIIISSMGLYGLSSFTAEQRTKEIGIRKVLGSSVGGIMNMLTKDFLKLVLIANVLSWPIIYLLAKNWLNNFSYQIEMPILPYVFATLLSMIIALITVSSQAYIAANSDPVNALKYE</sequence>
<dbReference type="Pfam" id="PF02687">
    <property type="entry name" value="FtsX"/>
    <property type="match status" value="2"/>
</dbReference>
<feature type="transmembrane region" description="Helical" evidence="6">
    <location>
        <begin position="731"/>
        <end position="750"/>
    </location>
</feature>
<reference evidence="9 10" key="1">
    <citation type="submission" date="2023-09" db="EMBL/GenBank/DDBJ databases">
        <authorList>
            <person name="Rey-Velasco X."/>
        </authorList>
    </citation>
    <scope>NUCLEOTIDE SEQUENCE [LARGE SCALE GENOMIC DNA]</scope>
    <source>
        <strain evidence="9 10">P050</strain>
    </source>
</reference>
<evidence type="ECO:0000256" key="3">
    <source>
        <dbReference type="ARBA" id="ARBA00022692"/>
    </source>
</evidence>
<dbReference type="InterPro" id="IPR050250">
    <property type="entry name" value="Macrolide_Exporter_MacB"/>
</dbReference>
<feature type="domain" description="ABC3 transporter permease C-terminal" evidence="7">
    <location>
        <begin position="682"/>
        <end position="794"/>
    </location>
</feature>
<evidence type="ECO:0000256" key="4">
    <source>
        <dbReference type="ARBA" id="ARBA00022989"/>
    </source>
</evidence>
<protein>
    <submittedName>
        <fullName evidence="9">FtsX-like permease family protein</fullName>
    </submittedName>
</protein>
<evidence type="ECO:0000313" key="10">
    <source>
        <dbReference type="Proteomes" id="UP001252186"/>
    </source>
</evidence>
<keyword evidence="4 6" id="KW-1133">Transmembrane helix</keyword>
<dbReference type="Proteomes" id="UP001252186">
    <property type="component" value="Unassembled WGS sequence"/>
</dbReference>
<feature type="transmembrane region" description="Helical" evidence="6">
    <location>
        <begin position="679"/>
        <end position="698"/>
    </location>
</feature>
<evidence type="ECO:0000256" key="1">
    <source>
        <dbReference type="ARBA" id="ARBA00004651"/>
    </source>
</evidence>
<dbReference type="PANTHER" id="PTHR30572">
    <property type="entry name" value="MEMBRANE COMPONENT OF TRANSPORTER-RELATED"/>
    <property type="match status" value="1"/>
</dbReference>
<keyword evidence="2" id="KW-1003">Cell membrane</keyword>
<evidence type="ECO:0000256" key="6">
    <source>
        <dbReference type="SAM" id="Phobius"/>
    </source>
</evidence>
<evidence type="ECO:0000313" key="9">
    <source>
        <dbReference type="EMBL" id="MDT0554078.1"/>
    </source>
</evidence>
<evidence type="ECO:0000256" key="5">
    <source>
        <dbReference type="ARBA" id="ARBA00023136"/>
    </source>
</evidence>
<accession>A0ABU2Y793</accession>
<name>A0ABU2Y793_9FLAO</name>
<dbReference type="RefSeq" id="WP_311594162.1">
    <property type="nucleotide sequence ID" value="NZ_JAVRHV010000007.1"/>
</dbReference>
<feature type="transmembrane region" description="Helical" evidence="6">
    <location>
        <begin position="429"/>
        <end position="453"/>
    </location>
</feature>
<dbReference type="EMBL" id="JAVRHV010000007">
    <property type="protein sequence ID" value="MDT0554078.1"/>
    <property type="molecule type" value="Genomic_DNA"/>
</dbReference>
<comment type="subcellular location">
    <subcellularLocation>
        <location evidence="1">Cell membrane</location>
        <topology evidence="1">Multi-pass membrane protein</topology>
    </subcellularLocation>
</comment>
<feature type="transmembrane region" description="Helical" evidence="6">
    <location>
        <begin position="345"/>
        <end position="367"/>
    </location>
</feature>
<proteinExistence type="predicted"/>
<organism evidence="9 10">
    <name type="scientific">Urechidicola vernalis</name>
    <dbReference type="NCBI Taxonomy" id="3075600"/>
    <lineage>
        <taxon>Bacteria</taxon>
        <taxon>Pseudomonadati</taxon>
        <taxon>Bacteroidota</taxon>
        <taxon>Flavobacteriia</taxon>
        <taxon>Flavobacteriales</taxon>
        <taxon>Flavobacteriaceae</taxon>
        <taxon>Urechidicola</taxon>
    </lineage>
</organism>
<feature type="transmembrane region" description="Helical" evidence="6">
    <location>
        <begin position="765"/>
        <end position="783"/>
    </location>
</feature>
<comment type="caution">
    <text evidence="9">The sequence shown here is derived from an EMBL/GenBank/DDBJ whole genome shotgun (WGS) entry which is preliminary data.</text>
</comment>